<feature type="domain" description="Core Histone H2A/H2B/H3" evidence="2">
    <location>
        <begin position="47"/>
        <end position="134"/>
    </location>
</feature>
<dbReference type="RefSeq" id="XP_012942093.1">
    <property type="nucleotide sequence ID" value="XM_013086639.2"/>
</dbReference>
<dbReference type="InterPro" id="IPR009072">
    <property type="entry name" value="Histone-fold"/>
</dbReference>
<name>A0ABM1A711_APLCA</name>
<protein>
    <submittedName>
        <fullName evidence="4">Histone H3.3</fullName>
    </submittedName>
</protein>
<evidence type="ECO:0000313" key="4">
    <source>
        <dbReference type="RefSeq" id="XP_012942093.1"/>
    </source>
</evidence>
<dbReference type="SUPFAM" id="SSF47113">
    <property type="entry name" value="Histone-fold"/>
    <property type="match status" value="1"/>
</dbReference>
<reference evidence="4" key="1">
    <citation type="submission" date="2025-08" db="UniProtKB">
        <authorList>
            <consortium name="RefSeq"/>
        </authorList>
    </citation>
    <scope>IDENTIFICATION</scope>
</reference>
<dbReference type="Pfam" id="PF00125">
    <property type="entry name" value="Histone"/>
    <property type="match status" value="1"/>
</dbReference>
<evidence type="ECO:0000313" key="3">
    <source>
        <dbReference type="Proteomes" id="UP000694888"/>
    </source>
</evidence>
<keyword evidence="3" id="KW-1185">Reference proteome</keyword>
<dbReference type="Proteomes" id="UP000694888">
    <property type="component" value="Unplaced"/>
</dbReference>
<gene>
    <name evidence="4" type="primary">LOC106012761</name>
</gene>
<dbReference type="GeneID" id="106012761"/>
<proteinExistence type="inferred from homology"/>
<dbReference type="InterPro" id="IPR000164">
    <property type="entry name" value="Histone_H3/CENP-A"/>
</dbReference>
<evidence type="ECO:0000256" key="1">
    <source>
        <dbReference type="ARBA" id="ARBA00010343"/>
    </source>
</evidence>
<dbReference type="SMART" id="SM00428">
    <property type="entry name" value="H3"/>
    <property type="match status" value="1"/>
</dbReference>
<dbReference type="Gene3D" id="1.10.20.10">
    <property type="entry name" value="Histone, subunit A"/>
    <property type="match status" value="1"/>
</dbReference>
<dbReference type="PANTHER" id="PTHR11426">
    <property type="entry name" value="HISTONE H3"/>
    <property type="match status" value="1"/>
</dbReference>
<accession>A0ABM1A711</accession>
<organism evidence="3 4">
    <name type="scientific">Aplysia californica</name>
    <name type="common">California sea hare</name>
    <dbReference type="NCBI Taxonomy" id="6500"/>
    <lineage>
        <taxon>Eukaryota</taxon>
        <taxon>Metazoa</taxon>
        <taxon>Spiralia</taxon>
        <taxon>Lophotrochozoa</taxon>
        <taxon>Mollusca</taxon>
        <taxon>Gastropoda</taxon>
        <taxon>Heterobranchia</taxon>
        <taxon>Euthyneura</taxon>
        <taxon>Tectipleura</taxon>
        <taxon>Aplysiida</taxon>
        <taxon>Aplysioidea</taxon>
        <taxon>Aplysiidae</taxon>
        <taxon>Aplysia</taxon>
    </lineage>
</organism>
<comment type="similarity">
    <text evidence="1">Belongs to the histone H3 family.</text>
</comment>
<evidence type="ECO:0000259" key="2">
    <source>
        <dbReference type="Pfam" id="PF00125"/>
    </source>
</evidence>
<dbReference type="InterPro" id="IPR007125">
    <property type="entry name" value="H2A/H2B/H3"/>
</dbReference>
<sequence length="138" mass="15810">MARCRFRYRPTVRGDKTDMCVLMKRNVAKKRTKTKANKGRKLYKYRPGTVAEREVKKLQKSTQPLIPKAEFDRLAREVTQDFKTDSRHQPGALAALQESAESWIVDMFGAAKKCGTQRKKKAVTPKDITVARQLKGLK</sequence>